<keyword evidence="1" id="KW-1133">Transmembrane helix</keyword>
<feature type="transmembrane region" description="Helical" evidence="1">
    <location>
        <begin position="31"/>
        <end position="49"/>
    </location>
</feature>
<dbReference type="AlphaFoldDB" id="A0A495W873"/>
<evidence type="ECO:0000256" key="1">
    <source>
        <dbReference type="SAM" id="Phobius"/>
    </source>
</evidence>
<feature type="transmembrane region" description="Helical" evidence="1">
    <location>
        <begin position="79"/>
        <end position="100"/>
    </location>
</feature>
<proteinExistence type="predicted"/>
<dbReference type="EMBL" id="RBXO01000001">
    <property type="protein sequence ID" value="RKT57290.1"/>
    <property type="molecule type" value="Genomic_DNA"/>
</dbReference>
<dbReference type="RefSeq" id="WP_246019265.1">
    <property type="nucleotide sequence ID" value="NZ_RBXO01000001.1"/>
</dbReference>
<evidence type="ECO:0000313" key="2">
    <source>
        <dbReference type="EMBL" id="RKT57290.1"/>
    </source>
</evidence>
<accession>A0A495W873</accession>
<gene>
    <name evidence="2" type="ORF">C8E97_6008</name>
</gene>
<sequence>MPFVFGSAVLGLTGLAGLLVGVPDDLTLSSPLFGAAAAVGVGTSGVVSWRRPWQRVWLRWGYTAAWLVTGIAVDGLRLPVAAVVAIGVPSLIALLSHWVAERRRMPESTDQGMNPLGNNYC</sequence>
<evidence type="ECO:0000313" key="3">
    <source>
        <dbReference type="Proteomes" id="UP000282084"/>
    </source>
</evidence>
<organism evidence="2 3">
    <name type="scientific">Saccharothrix australiensis</name>
    <dbReference type="NCBI Taxonomy" id="2072"/>
    <lineage>
        <taxon>Bacteria</taxon>
        <taxon>Bacillati</taxon>
        <taxon>Actinomycetota</taxon>
        <taxon>Actinomycetes</taxon>
        <taxon>Pseudonocardiales</taxon>
        <taxon>Pseudonocardiaceae</taxon>
        <taxon>Saccharothrix</taxon>
    </lineage>
</organism>
<reference evidence="2 3" key="1">
    <citation type="submission" date="2018-10" db="EMBL/GenBank/DDBJ databases">
        <title>Sequencing the genomes of 1000 actinobacteria strains.</title>
        <authorList>
            <person name="Klenk H.-P."/>
        </authorList>
    </citation>
    <scope>NUCLEOTIDE SEQUENCE [LARGE SCALE GENOMIC DNA]</scope>
    <source>
        <strain evidence="2 3">DSM 43800</strain>
    </source>
</reference>
<feature type="transmembrane region" description="Helical" evidence="1">
    <location>
        <begin position="56"/>
        <end position="73"/>
    </location>
</feature>
<name>A0A495W873_9PSEU</name>
<keyword evidence="1" id="KW-0812">Transmembrane</keyword>
<keyword evidence="3" id="KW-1185">Reference proteome</keyword>
<keyword evidence="1" id="KW-0472">Membrane</keyword>
<comment type="caution">
    <text evidence="2">The sequence shown here is derived from an EMBL/GenBank/DDBJ whole genome shotgun (WGS) entry which is preliminary data.</text>
</comment>
<protein>
    <submittedName>
        <fullName evidence="2">Uncharacterized protein</fullName>
    </submittedName>
</protein>
<dbReference type="Proteomes" id="UP000282084">
    <property type="component" value="Unassembled WGS sequence"/>
</dbReference>